<protein>
    <submittedName>
        <fullName evidence="2">Uncharacterized protein</fullName>
    </submittedName>
</protein>
<organism evidence="2 3">
    <name type="scientific">Symbiodinium natans</name>
    <dbReference type="NCBI Taxonomy" id="878477"/>
    <lineage>
        <taxon>Eukaryota</taxon>
        <taxon>Sar</taxon>
        <taxon>Alveolata</taxon>
        <taxon>Dinophyceae</taxon>
        <taxon>Suessiales</taxon>
        <taxon>Symbiodiniaceae</taxon>
        <taxon>Symbiodinium</taxon>
    </lineage>
</organism>
<accession>A0A812TVI0</accession>
<evidence type="ECO:0000256" key="1">
    <source>
        <dbReference type="SAM" id="Phobius"/>
    </source>
</evidence>
<feature type="transmembrane region" description="Helical" evidence="1">
    <location>
        <begin position="81"/>
        <end position="102"/>
    </location>
</feature>
<evidence type="ECO:0000313" key="2">
    <source>
        <dbReference type="EMBL" id="CAE7544425.1"/>
    </source>
</evidence>
<gene>
    <name evidence="2" type="ORF">SNAT2548_LOCUS30540</name>
</gene>
<keyword evidence="3" id="KW-1185">Reference proteome</keyword>
<dbReference type="Proteomes" id="UP000604046">
    <property type="component" value="Unassembled WGS sequence"/>
</dbReference>
<feature type="transmembrane region" description="Helical" evidence="1">
    <location>
        <begin position="42"/>
        <end position="66"/>
    </location>
</feature>
<keyword evidence="1" id="KW-1133">Transmembrane helix</keyword>
<comment type="caution">
    <text evidence="2">The sequence shown here is derived from an EMBL/GenBank/DDBJ whole genome shotgun (WGS) entry which is preliminary data.</text>
</comment>
<dbReference type="AlphaFoldDB" id="A0A812TVI0"/>
<keyword evidence="1" id="KW-0472">Membrane</keyword>
<keyword evidence="1" id="KW-0812">Transmembrane</keyword>
<sequence length="115" mass="12846">MGKSSSKVGLGQRRQALITRSWIAELLLDDRLMDEKSRQFRIAWFLWIGITLLICLAAVALLALQIAKDIEDIVRGQHEQIVGTMVISANVVCMVAAILIYMHEVLPCRSSPRNG</sequence>
<dbReference type="EMBL" id="CAJNDS010002611">
    <property type="protein sequence ID" value="CAE7544425.1"/>
    <property type="molecule type" value="Genomic_DNA"/>
</dbReference>
<reference evidence="2" key="1">
    <citation type="submission" date="2021-02" db="EMBL/GenBank/DDBJ databases">
        <authorList>
            <person name="Dougan E. K."/>
            <person name="Rhodes N."/>
            <person name="Thang M."/>
            <person name="Chan C."/>
        </authorList>
    </citation>
    <scope>NUCLEOTIDE SEQUENCE</scope>
</reference>
<proteinExistence type="predicted"/>
<evidence type="ECO:0000313" key="3">
    <source>
        <dbReference type="Proteomes" id="UP000604046"/>
    </source>
</evidence>
<name>A0A812TVI0_9DINO</name>